<name>A0A8B8PWK2_9MYRT</name>
<evidence type="ECO:0000313" key="3">
    <source>
        <dbReference type="RefSeq" id="XP_030539155.1"/>
    </source>
</evidence>
<dbReference type="PANTHER" id="PTHR35167:SF3">
    <property type="entry name" value="OS05G0216466 PROTEIN"/>
    <property type="match status" value="1"/>
</dbReference>
<feature type="region of interest" description="Disordered" evidence="1">
    <location>
        <begin position="34"/>
        <end position="76"/>
    </location>
</feature>
<dbReference type="Proteomes" id="UP000827889">
    <property type="component" value="Chromosome 11"/>
</dbReference>
<dbReference type="AlphaFoldDB" id="A0A8B8PWK2"/>
<proteinExistence type="predicted"/>
<evidence type="ECO:0000313" key="2">
    <source>
        <dbReference type="Proteomes" id="UP000827889"/>
    </source>
</evidence>
<keyword evidence="2" id="KW-1185">Reference proteome</keyword>
<evidence type="ECO:0000256" key="1">
    <source>
        <dbReference type="SAM" id="MobiDB-lite"/>
    </source>
</evidence>
<organism evidence="2 3">
    <name type="scientific">Rhodamnia argentea</name>
    <dbReference type="NCBI Taxonomy" id="178133"/>
    <lineage>
        <taxon>Eukaryota</taxon>
        <taxon>Viridiplantae</taxon>
        <taxon>Streptophyta</taxon>
        <taxon>Embryophyta</taxon>
        <taxon>Tracheophyta</taxon>
        <taxon>Spermatophyta</taxon>
        <taxon>Magnoliopsida</taxon>
        <taxon>eudicotyledons</taxon>
        <taxon>Gunneridae</taxon>
        <taxon>Pentapetalae</taxon>
        <taxon>rosids</taxon>
        <taxon>malvids</taxon>
        <taxon>Myrtales</taxon>
        <taxon>Myrtaceae</taxon>
        <taxon>Myrtoideae</taxon>
        <taxon>Myrteae</taxon>
        <taxon>Australasian group</taxon>
        <taxon>Rhodamnia</taxon>
    </lineage>
</organism>
<feature type="compositionally biased region" description="Basic and acidic residues" evidence="1">
    <location>
        <begin position="10"/>
        <end position="19"/>
    </location>
</feature>
<protein>
    <submittedName>
        <fullName evidence="3">Uncharacterized protein LOC115747235</fullName>
    </submittedName>
</protein>
<dbReference type="RefSeq" id="XP_030539155.1">
    <property type="nucleotide sequence ID" value="XM_030683295.1"/>
</dbReference>
<sequence length="110" mass="12437">MAKQSMSCCEEGRSWEGKKKAAFSETELDAARQLVQLSGNSDESGGNGMKKEEEEGTEASSAFRDPGLLFRENEDEGMARRNKRYRSIQHIYRSTKPIIDVVQAKKMRCN</sequence>
<accession>A0A8B8PWK2</accession>
<gene>
    <name evidence="3" type="primary">LOC115747235</name>
</gene>
<reference evidence="3" key="1">
    <citation type="submission" date="2025-08" db="UniProtKB">
        <authorList>
            <consortium name="RefSeq"/>
        </authorList>
    </citation>
    <scope>IDENTIFICATION</scope>
    <source>
        <tissue evidence="3">Leaf</tissue>
    </source>
</reference>
<dbReference type="OrthoDB" id="1739516at2759"/>
<feature type="region of interest" description="Disordered" evidence="1">
    <location>
        <begin position="1"/>
        <end position="20"/>
    </location>
</feature>
<dbReference type="GeneID" id="115747235"/>
<dbReference type="PANTHER" id="PTHR35167">
    <property type="entry name" value="OS05G0216466 PROTEIN"/>
    <property type="match status" value="1"/>
</dbReference>
<dbReference type="KEGG" id="rarg:115747235"/>